<dbReference type="KEGG" id="nag:AArcMg_0252"/>
<feature type="compositionally biased region" description="Polar residues" evidence="1">
    <location>
        <begin position="46"/>
        <end position="57"/>
    </location>
</feature>
<gene>
    <name evidence="2" type="ORF">AArcMg_0252</name>
</gene>
<evidence type="ECO:0000313" key="2">
    <source>
        <dbReference type="EMBL" id="AXR80275.1"/>
    </source>
</evidence>
<keyword evidence="3" id="KW-1185">Reference proteome</keyword>
<name>A0A346PL80_9EURY</name>
<proteinExistence type="predicted"/>
<feature type="region of interest" description="Disordered" evidence="1">
    <location>
        <begin position="1"/>
        <end position="57"/>
    </location>
</feature>
<dbReference type="EMBL" id="CP027033">
    <property type="protein sequence ID" value="AXR80275.1"/>
    <property type="molecule type" value="Genomic_DNA"/>
</dbReference>
<dbReference type="Proteomes" id="UP000258613">
    <property type="component" value="Chromosome"/>
</dbReference>
<protein>
    <submittedName>
        <fullName evidence="2">Uncharacterized protein</fullName>
    </submittedName>
</protein>
<evidence type="ECO:0000256" key="1">
    <source>
        <dbReference type="SAM" id="MobiDB-lite"/>
    </source>
</evidence>
<sequence>MRLSGEASPTRNPTLPVGQLQPTFRESEQLPDVVSDVPVTGPGSPENRNSGSSRTVL</sequence>
<evidence type="ECO:0000313" key="3">
    <source>
        <dbReference type="Proteomes" id="UP000258613"/>
    </source>
</evidence>
<organism evidence="2 3">
    <name type="scientific">Natrarchaeobaculum sulfurireducens</name>
    <dbReference type="NCBI Taxonomy" id="2044521"/>
    <lineage>
        <taxon>Archaea</taxon>
        <taxon>Methanobacteriati</taxon>
        <taxon>Methanobacteriota</taxon>
        <taxon>Stenosarchaea group</taxon>
        <taxon>Halobacteria</taxon>
        <taxon>Halobacteriales</taxon>
        <taxon>Natrialbaceae</taxon>
        <taxon>Natrarchaeobaculum</taxon>
    </lineage>
</organism>
<dbReference type="AlphaFoldDB" id="A0A346PL80"/>
<reference evidence="3" key="1">
    <citation type="submission" date="2018-02" db="EMBL/GenBank/DDBJ databases">
        <title>Phenotypic and genomic properties of facultatively anaerobic sulfur-reducing natronoarchaea from hypersaline soda lakes.</title>
        <authorList>
            <person name="Sorokin D.Y."/>
            <person name="Kublanov I.V."/>
            <person name="Roman P."/>
            <person name="Sinninghe Damste J.S."/>
            <person name="Golyshin P.N."/>
            <person name="Rojo D."/>
            <person name="Ciordia S."/>
            <person name="Mena M.D.C."/>
            <person name="Ferrer M."/>
            <person name="Messina E."/>
            <person name="Smedile F."/>
            <person name="La Spada G."/>
            <person name="La Cono V."/>
            <person name="Yakimov M.M."/>
        </authorList>
    </citation>
    <scope>NUCLEOTIDE SEQUENCE [LARGE SCALE GENOMIC DNA]</scope>
    <source>
        <strain evidence="3">AArc-Mg</strain>
    </source>
</reference>
<accession>A0A346PL80</accession>